<keyword evidence="3" id="KW-1185">Reference proteome</keyword>
<accession>A0ABT7Y7R9</accession>
<reference evidence="2" key="1">
    <citation type="submission" date="2023-06" db="EMBL/GenBank/DDBJ databases">
        <title>Robiginitalea aurantiacus sp. nov. and Algoriphagus sediminis sp. nov., isolated from coastal sediment.</title>
        <authorList>
            <person name="Zhou Z.Y."/>
            <person name="An J."/>
            <person name="Jia Y.W."/>
            <person name="Du Z.J."/>
        </authorList>
    </citation>
    <scope>NUCLEOTIDE SEQUENCE</scope>
    <source>
        <strain evidence="2">C2-7</strain>
    </source>
</reference>
<organism evidence="2 3">
    <name type="scientific">Algoriphagus sediminis</name>
    <dbReference type="NCBI Taxonomy" id="3057113"/>
    <lineage>
        <taxon>Bacteria</taxon>
        <taxon>Pseudomonadati</taxon>
        <taxon>Bacteroidota</taxon>
        <taxon>Cytophagia</taxon>
        <taxon>Cytophagales</taxon>
        <taxon>Cyclobacteriaceae</taxon>
        <taxon>Algoriphagus</taxon>
    </lineage>
</organism>
<name>A0ABT7Y7R9_9BACT</name>
<evidence type="ECO:0000256" key="1">
    <source>
        <dbReference type="SAM" id="SignalP"/>
    </source>
</evidence>
<dbReference type="Proteomes" id="UP001171916">
    <property type="component" value="Unassembled WGS sequence"/>
</dbReference>
<dbReference type="RefSeq" id="WP_289998111.1">
    <property type="nucleotide sequence ID" value="NZ_JAUEPH010000001.1"/>
</dbReference>
<evidence type="ECO:0000313" key="2">
    <source>
        <dbReference type="EMBL" id="MDN3202567.1"/>
    </source>
</evidence>
<evidence type="ECO:0000313" key="3">
    <source>
        <dbReference type="Proteomes" id="UP001171916"/>
    </source>
</evidence>
<protein>
    <submittedName>
        <fullName evidence="2">Uncharacterized protein</fullName>
    </submittedName>
</protein>
<feature type="chain" id="PRO_5045094267" evidence="1">
    <location>
        <begin position="20"/>
        <end position="121"/>
    </location>
</feature>
<proteinExistence type="predicted"/>
<keyword evidence="1" id="KW-0732">Signal</keyword>
<feature type="signal peptide" evidence="1">
    <location>
        <begin position="1"/>
        <end position="19"/>
    </location>
</feature>
<sequence>MRIFLLFFFSLICSSHSLAQSLNYHPTDTLQRTIIQVQQDLYEVELNLHKAQKDLTTGIIISTIGYSVTILGGQLLGDNPDVGRALLYVGGATGITGTVFLIKGFKKLSVGPPRQPVYGPN</sequence>
<comment type="caution">
    <text evidence="2">The sequence shown here is derived from an EMBL/GenBank/DDBJ whole genome shotgun (WGS) entry which is preliminary data.</text>
</comment>
<gene>
    <name evidence="2" type="ORF">QVH07_00340</name>
</gene>
<dbReference type="EMBL" id="JAUEPH010000001">
    <property type="protein sequence ID" value="MDN3202567.1"/>
    <property type="molecule type" value="Genomic_DNA"/>
</dbReference>